<evidence type="ECO:0000259" key="1">
    <source>
        <dbReference type="Pfam" id="PF16242"/>
    </source>
</evidence>
<name>A0A318J3V5_9BURK</name>
<evidence type="ECO:0000313" key="2">
    <source>
        <dbReference type="EMBL" id="PXX42015.1"/>
    </source>
</evidence>
<sequence>MTTHNDSLEKIRDMSKDVKFGMLTTVDENSRLSSRPLTSQQVDAAGNMWFFISDEATFISAVQQHPEVNVNFSDVDDSLYVSISGRAEVLRDRQKAEELWNAMVKPWFPEGVDDPHLRLLKVQIHAAEYWDSGSSKMMQLFAMAKAAITGEQPKNIGEHGTLRP</sequence>
<dbReference type="InterPro" id="IPR052917">
    <property type="entry name" value="Stress-Dev_Protein"/>
</dbReference>
<reference evidence="2 3" key="1">
    <citation type="submission" date="2018-05" db="EMBL/GenBank/DDBJ databases">
        <title>Genomic Encyclopedia of Type Strains, Phase IV (KMG-IV): sequencing the most valuable type-strain genomes for metagenomic binning, comparative biology and taxonomic classification.</title>
        <authorList>
            <person name="Goeker M."/>
        </authorList>
    </citation>
    <scope>NUCLEOTIDE SEQUENCE [LARGE SCALE GENOMIC DNA]</scope>
    <source>
        <strain evidence="2 3">DSM 19792</strain>
    </source>
</reference>
<dbReference type="Proteomes" id="UP000247792">
    <property type="component" value="Unassembled WGS sequence"/>
</dbReference>
<dbReference type="PANTHER" id="PTHR34818:SF1">
    <property type="entry name" value="PROTEIN BLI-3"/>
    <property type="match status" value="1"/>
</dbReference>
<gene>
    <name evidence="2" type="ORF">DFR42_106194</name>
</gene>
<dbReference type="OrthoDB" id="1432662at2"/>
<evidence type="ECO:0000313" key="3">
    <source>
        <dbReference type="Proteomes" id="UP000247792"/>
    </source>
</evidence>
<proteinExistence type="predicted"/>
<protein>
    <submittedName>
        <fullName evidence="2">General stress protein 26</fullName>
    </submittedName>
</protein>
<keyword evidence="3" id="KW-1185">Reference proteome</keyword>
<dbReference type="AlphaFoldDB" id="A0A318J3V5"/>
<organism evidence="2 3">
    <name type="scientific">Undibacterium pigrum</name>
    <dbReference type="NCBI Taxonomy" id="401470"/>
    <lineage>
        <taxon>Bacteria</taxon>
        <taxon>Pseudomonadati</taxon>
        <taxon>Pseudomonadota</taxon>
        <taxon>Betaproteobacteria</taxon>
        <taxon>Burkholderiales</taxon>
        <taxon>Oxalobacteraceae</taxon>
        <taxon>Undibacterium</taxon>
    </lineage>
</organism>
<dbReference type="Gene3D" id="2.30.110.10">
    <property type="entry name" value="Electron Transport, Fmn-binding Protein, Chain A"/>
    <property type="match status" value="1"/>
</dbReference>
<dbReference type="PANTHER" id="PTHR34818">
    <property type="entry name" value="PROTEIN BLI-3"/>
    <property type="match status" value="1"/>
</dbReference>
<dbReference type="InterPro" id="IPR012349">
    <property type="entry name" value="Split_barrel_FMN-bd"/>
</dbReference>
<dbReference type="RefSeq" id="WP_110256451.1">
    <property type="nucleotide sequence ID" value="NZ_QJKB01000006.1"/>
</dbReference>
<comment type="caution">
    <text evidence="2">The sequence shown here is derived from an EMBL/GenBank/DDBJ whole genome shotgun (WGS) entry which is preliminary data.</text>
</comment>
<dbReference type="SUPFAM" id="SSF50475">
    <property type="entry name" value="FMN-binding split barrel"/>
    <property type="match status" value="1"/>
</dbReference>
<accession>A0A318J3V5</accession>
<feature type="domain" description="General stress protein FMN-binding split barrel" evidence="1">
    <location>
        <begin position="6"/>
        <end position="153"/>
    </location>
</feature>
<dbReference type="Pfam" id="PF16242">
    <property type="entry name" value="Pyrid_ox_like"/>
    <property type="match status" value="1"/>
</dbReference>
<dbReference type="InterPro" id="IPR038725">
    <property type="entry name" value="YdaG_split_barrel_FMN-bd"/>
</dbReference>
<dbReference type="EMBL" id="QJKB01000006">
    <property type="protein sequence ID" value="PXX42015.1"/>
    <property type="molecule type" value="Genomic_DNA"/>
</dbReference>